<gene>
    <name evidence="8 12" type="primary">ung</name>
    <name evidence="12" type="ORF">MCAPa_4560</name>
</gene>
<comment type="caution">
    <text evidence="12">The sequence shown here is derived from an EMBL/GenBank/DDBJ whole genome shotgun (WGS) entry which is preliminary data.</text>
</comment>
<dbReference type="GO" id="GO:0005737">
    <property type="term" value="C:cytoplasm"/>
    <property type="evidence" value="ECO:0007669"/>
    <property type="project" value="UniProtKB-SubCell"/>
</dbReference>
<name>A0A084ELX6_MYCCA</name>
<dbReference type="GO" id="GO:0097510">
    <property type="term" value="P:base-excision repair, AP site formation via deaminated base removal"/>
    <property type="evidence" value="ECO:0007669"/>
    <property type="project" value="TreeGrafter"/>
</dbReference>
<keyword evidence="7 8" id="KW-0234">DNA repair</keyword>
<evidence type="ECO:0000256" key="8">
    <source>
        <dbReference type="HAMAP-Rule" id="MF_00148"/>
    </source>
</evidence>
<sequence>MNNLHHSWNKLFTSLNLFDQINNLMTKAYSNNEIVFPKQDDVLNLFKLSDLNNIKVVIIGQDPYHDFNQANGIAFSSNHIKTPASLKNIFKELESDLNINHFNNNSLENWVKQGVFLINTIWTVVAHKPGSHTNLGWEKITKKILEQIILNNENVIFCLWGNFAIKMYDSLLVKSKFVFKSAHPSPLSYNKGFKNSKPFSKINNLLINQNSTPIDWSL</sequence>
<proteinExistence type="inferred from homology"/>
<dbReference type="PANTHER" id="PTHR11264:SF7">
    <property type="entry name" value="URACIL-DNA GLYCOSYLASE"/>
    <property type="match status" value="1"/>
</dbReference>
<evidence type="ECO:0000259" key="11">
    <source>
        <dbReference type="SMART" id="SM00986"/>
    </source>
</evidence>
<dbReference type="NCBIfam" id="NF003592">
    <property type="entry name" value="PRK05254.1-5"/>
    <property type="match status" value="1"/>
</dbReference>
<dbReference type="EMBL" id="JFDO01000017">
    <property type="protein sequence ID" value="KEZ18968.1"/>
    <property type="molecule type" value="Genomic_DNA"/>
</dbReference>
<organism evidence="12 13">
    <name type="scientific">Mycoplasma capricolum subsp. capricolum 14232</name>
    <dbReference type="NCBI Taxonomy" id="1188238"/>
    <lineage>
        <taxon>Bacteria</taxon>
        <taxon>Bacillati</taxon>
        <taxon>Mycoplasmatota</taxon>
        <taxon>Mollicutes</taxon>
        <taxon>Mycoplasmataceae</taxon>
        <taxon>Mycoplasma</taxon>
    </lineage>
</organism>
<evidence type="ECO:0000256" key="7">
    <source>
        <dbReference type="ARBA" id="ARBA00023204"/>
    </source>
</evidence>
<feature type="active site" description="Proton acceptor" evidence="8 9">
    <location>
        <position position="62"/>
    </location>
</feature>
<accession>A0A084ELX6</accession>
<dbReference type="HAMAP" id="MF_00148">
    <property type="entry name" value="UDG"/>
    <property type="match status" value="1"/>
</dbReference>
<comment type="function">
    <text evidence="2 8 10">Excises uracil residues from the DNA which can arise as a result of misincorporation of dUMP residues by DNA polymerase or due to deamination of cytosine.</text>
</comment>
<dbReference type="SMART" id="SM00987">
    <property type="entry name" value="UreE_C"/>
    <property type="match status" value="1"/>
</dbReference>
<evidence type="ECO:0000256" key="9">
    <source>
        <dbReference type="PROSITE-ProRule" id="PRU10072"/>
    </source>
</evidence>
<feature type="domain" description="Uracil-DNA glycosylase-like" evidence="11">
    <location>
        <begin position="47"/>
        <end position="206"/>
    </location>
</feature>
<dbReference type="InterPro" id="IPR018085">
    <property type="entry name" value="Ura-DNA_Glyclase_AS"/>
</dbReference>
<dbReference type="InterPro" id="IPR005122">
    <property type="entry name" value="Uracil-DNA_glycosylase-like"/>
</dbReference>
<dbReference type="RefSeq" id="WP_036431859.1">
    <property type="nucleotide sequence ID" value="NZ_JFDO01000017.1"/>
</dbReference>
<comment type="subcellular location">
    <subcellularLocation>
        <location evidence="8">Cytoplasm</location>
    </subcellularLocation>
</comment>
<dbReference type="PANTHER" id="PTHR11264">
    <property type="entry name" value="URACIL-DNA GLYCOSYLASE"/>
    <property type="match status" value="1"/>
</dbReference>
<dbReference type="Proteomes" id="UP000028533">
    <property type="component" value="Unassembled WGS sequence"/>
</dbReference>
<keyword evidence="6 8" id="KW-0378">Hydrolase</keyword>
<dbReference type="CDD" id="cd10027">
    <property type="entry name" value="UDG-F1-like"/>
    <property type="match status" value="1"/>
</dbReference>
<evidence type="ECO:0000256" key="5">
    <source>
        <dbReference type="ARBA" id="ARBA00022763"/>
    </source>
</evidence>
<evidence type="ECO:0000313" key="12">
    <source>
        <dbReference type="EMBL" id="KEZ18968.1"/>
    </source>
</evidence>
<dbReference type="PROSITE" id="PS00130">
    <property type="entry name" value="U_DNA_GLYCOSYLASE"/>
    <property type="match status" value="1"/>
</dbReference>
<keyword evidence="8" id="KW-0963">Cytoplasm</keyword>
<evidence type="ECO:0000256" key="1">
    <source>
        <dbReference type="ARBA" id="ARBA00001400"/>
    </source>
</evidence>
<dbReference type="NCBIfam" id="NF003589">
    <property type="entry name" value="PRK05254.1-2"/>
    <property type="match status" value="1"/>
</dbReference>
<evidence type="ECO:0000256" key="2">
    <source>
        <dbReference type="ARBA" id="ARBA00002631"/>
    </source>
</evidence>
<dbReference type="SUPFAM" id="SSF52141">
    <property type="entry name" value="Uracil-DNA glycosylase-like"/>
    <property type="match status" value="1"/>
</dbReference>
<dbReference type="NCBIfam" id="TIGR00628">
    <property type="entry name" value="ung"/>
    <property type="match status" value="1"/>
</dbReference>
<protein>
    <recommendedName>
        <fullName evidence="4 8">Uracil-DNA glycosylase</fullName>
        <shortName evidence="8">UDG</shortName>
        <ecNumber evidence="4 8">3.2.2.27</ecNumber>
    </recommendedName>
</protein>
<dbReference type="InterPro" id="IPR002043">
    <property type="entry name" value="UDG_fam1"/>
</dbReference>
<reference evidence="12 13" key="1">
    <citation type="submission" date="2014-02" db="EMBL/GenBank/DDBJ databases">
        <title>Genome sequence of Mycoplasma capricolum subsp. capricolum strain 14232.</title>
        <authorList>
            <person name="Sirand-Pugnet P."/>
            <person name="Breton M."/>
            <person name="Dordet-Frisoni E."/>
            <person name="Baranowski E."/>
            <person name="Barre A."/>
            <person name="Couture C."/>
            <person name="Dupuy V."/>
            <person name="Gaurivaud P."/>
            <person name="Jacob D."/>
            <person name="Lemaitre C."/>
            <person name="Manso-Silvan L."/>
            <person name="Nikolski M."/>
            <person name="Nouvel L.-X."/>
            <person name="Poumarat F."/>
            <person name="Tardy F."/>
            <person name="Thebault P."/>
            <person name="Theil S."/>
            <person name="Citti C."/>
            <person name="Thiaucourt F."/>
            <person name="Blanchard A."/>
        </authorList>
    </citation>
    <scope>NUCLEOTIDE SEQUENCE [LARGE SCALE GENOMIC DNA]</scope>
    <source>
        <strain evidence="12 13">14232</strain>
    </source>
</reference>
<comment type="catalytic activity">
    <reaction evidence="1 8 10">
        <text>Hydrolyzes single-stranded DNA or mismatched double-stranded DNA and polynucleotides, releasing free uracil.</text>
        <dbReference type="EC" id="3.2.2.27"/>
    </reaction>
</comment>
<dbReference type="SMART" id="SM00986">
    <property type="entry name" value="UDG"/>
    <property type="match status" value="1"/>
</dbReference>
<dbReference type="AlphaFoldDB" id="A0A084ELX6"/>
<dbReference type="InterPro" id="IPR036895">
    <property type="entry name" value="Uracil-DNA_glycosylase-like_sf"/>
</dbReference>
<evidence type="ECO:0000256" key="6">
    <source>
        <dbReference type="ARBA" id="ARBA00022801"/>
    </source>
</evidence>
<dbReference type="NCBIfam" id="NF003588">
    <property type="entry name" value="PRK05254.1-1"/>
    <property type="match status" value="1"/>
</dbReference>
<dbReference type="EC" id="3.2.2.27" evidence="4 8"/>
<dbReference type="Pfam" id="PF03167">
    <property type="entry name" value="UDG"/>
    <property type="match status" value="1"/>
</dbReference>
<evidence type="ECO:0000256" key="3">
    <source>
        <dbReference type="ARBA" id="ARBA00008184"/>
    </source>
</evidence>
<evidence type="ECO:0000313" key="13">
    <source>
        <dbReference type="Proteomes" id="UP000028533"/>
    </source>
</evidence>
<dbReference type="GO" id="GO:0004844">
    <property type="term" value="F:uracil DNA N-glycosylase activity"/>
    <property type="evidence" value="ECO:0007669"/>
    <property type="project" value="UniProtKB-UniRule"/>
</dbReference>
<evidence type="ECO:0000256" key="10">
    <source>
        <dbReference type="RuleBase" id="RU003780"/>
    </source>
</evidence>
<keyword evidence="5 8" id="KW-0227">DNA damage</keyword>
<comment type="similarity">
    <text evidence="3 8 10">Belongs to the uracil-DNA glycosylase (UDG) superfamily. UNG family.</text>
</comment>
<dbReference type="Gene3D" id="3.40.470.10">
    <property type="entry name" value="Uracil-DNA glycosylase-like domain"/>
    <property type="match status" value="1"/>
</dbReference>
<evidence type="ECO:0000256" key="4">
    <source>
        <dbReference type="ARBA" id="ARBA00012030"/>
    </source>
</evidence>